<feature type="non-terminal residue" evidence="4">
    <location>
        <position position="630"/>
    </location>
</feature>
<keyword evidence="1" id="KW-0788">Thiol protease</keyword>
<keyword evidence="5" id="KW-1185">Reference proteome</keyword>
<evidence type="ECO:0000259" key="3">
    <source>
        <dbReference type="PROSITE" id="PS50235"/>
    </source>
</evidence>
<keyword evidence="1" id="KW-0378">Hydrolase</keyword>
<sequence>MHQLAQWYQALSRGTSTYSSSTPAAKPFVDPEVYSAARAGKKFSGLSNQGATCYLNSLIQTLFLSPDFRKLVYSFEFDESKHGPAKESIIYQLQRLFAQMQLLDTPCKSTDLTTSFGWEGSDVFTQHDVQELQLILLDALEDTFKGTPQEGIIERMFRGKCTDKIICLECQTSSSRDDVWYSLIVPCRKNLRRGILSYTIPDELNGDNKYMCDTCQHKCDARKGMMLEQPLPPFFFMQLKRFDYDPRTWNRIKVNTEMSIPMYTTFDDLTGRFCVSDEEKKYAEEKGEKRSSYGGYGGWYGSSAYGASVGTSTGTEDDWDFGRTTKSENDNDTVPADADTGDRVVPTTKEEEVETADVSHLEDIPKSHHSYFQGTMRTDMRKEGEYELYSIMLHNGSAHGGHYTAYVKDLSSGRRDKDSWFYFNDSSVSRASLSDLYDTFGVKGGSRNAYMIAYRRIDATRAAEGAQIEKEIEERERKWEAHVAEKKAAKAKALGIPVSDLTEDQINEIGEIDYSADADFIPPIHRASDSSYVSPDLIPKAVREEIVRIKERIETERKQRQLESRLMYINVTTNLPPKAYENMDEDDIQRLKDRKEQVEAYSSNHYYSYRGKYEKFDIDYSKYVTRDDLP</sequence>
<dbReference type="Gene3D" id="3.90.70.10">
    <property type="entry name" value="Cysteine proteinases"/>
    <property type="match status" value="1"/>
</dbReference>
<accession>A0ABQ5JUQ1</accession>
<dbReference type="EC" id="3.4.19.12" evidence="1"/>
<dbReference type="PANTHER" id="PTHR24006">
    <property type="entry name" value="UBIQUITIN CARBOXYL-TERMINAL HYDROLASE"/>
    <property type="match status" value="1"/>
</dbReference>
<dbReference type="InterPro" id="IPR018200">
    <property type="entry name" value="USP_CS"/>
</dbReference>
<reference evidence="4" key="1">
    <citation type="submission" date="2022-03" db="EMBL/GenBank/DDBJ databases">
        <title>Draft genome sequence of Aduncisulcus paluster, a free-living microaerophilic Fornicata.</title>
        <authorList>
            <person name="Yuyama I."/>
            <person name="Kume K."/>
            <person name="Tamura T."/>
            <person name="Inagaki Y."/>
            <person name="Hashimoto T."/>
        </authorList>
    </citation>
    <scope>NUCLEOTIDE SEQUENCE</scope>
    <source>
        <strain evidence="4">NY0171</strain>
    </source>
</reference>
<comment type="catalytic activity">
    <reaction evidence="1">
        <text>Thiol-dependent hydrolysis of ester, thioester, amide, peptide and isopeptide bonds formed by the C-terminal Gly of ubiquitin (a 76-residue protein attached to proteins as an intracellular targeting signal).</text>
        <dbReference type="EC" id="3.4.19.12"/>
    </reaction>
</comment>
<proteinExistence type="inferred from homology"/>
<dbReference type="Pfam" id="PF00443">
    <property type="entry name" value="UCH"/>
    <property type="match status" value="1"/>
</dbReference>
<evidence type="ECO:0000313" key="5">
    <source>
        <dbReference type="Proteomes" id="UP001057375"/>
    </source>
</evidence>
<keyword evidence="1" id="KW-0645">Protease</keyword>
<dbReference type="PANTHER" id="PTHR24006:SF702">
    <property type="entry name" value="UBIQUITIN CARBOXYL-TERMINAL HYDROLASE 47"/>
    <property type="match status" value="1"/>
</dbReference>
<keyword evidence="1" id="KW-0833">Ubl conjugation pathway</keyword>
<gene>
    <name evidence="4" type="ORF">ADUPG1_011188</name>
</gene>
<dbReference type="InterPro" id="IPR038765">
    <property type="entry name" value="Papain-like_cys_pep_sf"/>
</dbReference>
<evidence type="ECO:0000313" key="4">
    <source>
        <dbReference type="EMBL" id="GKT17842.1"/>
    </source>
</evidence>
<dbReference type="SUPFAM" id="SSF54001">
    <property type="entry name" value="Cysteine proteinases"/>
    <property type="match status" value="1"/>
</dbReference>
<dbReference type="PROSITE" id="PS50235">
    <property type="entry name" value="USP_3"/>
    <property type="match status" value="1"/>
</dbReference>
<feature type="region of interest" description="Disordered" evidence="2">
    <location>
        <begin position="316"/>
        <end position="342"/>
    </location>
</feature>
<dbReference type="InterPro" id="IPR001394">
    <property type="entry name" value="Peptidase_C19_UCH"/>
</dbReference>
<feature type="compositionally biased region" description="Basic and acidic residues" evidence="2">
    <location>
        <begin position="320"/>
        <end position="329"/>
    </location>
</feature>
<dbReference type="InterPro" id="IPR028889">
    <property type="entry name" value="USP"/>
</dbReference>
<evidence type="ECO:0000256" key="1">
    <source>
        <dbReference type="RuleBase" id="RU366025"/>
    </source>
</evidence>
<name>A0ABQ5JUQ1_9EUKA</name>
<dbReference type="Proteomes" id="UP001057375">
    <property type="component" value="Unassembled WGS sequence"/>
</dbReference>
<organism evidence="4 5">
    <name type="scientific">Aduncisulcus paluster</name>
    <dbReference type="NCBI Taxonomy" id="2918883"/>
    <lineage>
        <taxon>Eukaryota</taxon>
        <taxon>Metamonada</taxon>
        <taxon>Carpediemonas-like organisms</taxon>
        <taxon>Aduncisulcus</taxon>
    </lineage>
</organism>
<protein>
    <recommendedName>
        <fullName evidence="1">Ubiquitin carboxyl-terminal hydrolase</fullName>
        <ecNumber evidence="1">3.4.19.12</ecNumber>
    </recommendedName>
</protein>
<comment type="caution">
    <text evidence="4">The sequence shown here is derived from an EMBL/GenBank/DDBJ whole genome shotgun (WGS) entry which is preliminary data.</text>
</comment>
<dbReference type="PROSITE" id="PS00973">
    <property type="entry name" value="USP_2"/>
    <property type="match status" value="1"/>
</dbReference>
<feature type="domain" description="USP" evidence="3">
    <location>
        <begin position="44"/>
        <end position="457"/>
    </location>
</feature>
<evidence type="ECO:0000256" key="2">
    <source>
        <dbReference type="SAM" id="MobiDB-lite"/>
    </source>
</evidence>
<comment type="similarity">
    <text evidence="1">Belongs to the peptidase C19 family.</text>
</comment>
<dbReference type="InterPro" id="IPR050164">
    <property type="entry name" value="Peptidase_C19"/>
</dbReference>
<dbReference type="EMBL" id="BQXS01011886">
    <property type="protein sequence ID" value="GKT17842.1"/>
    <property type="molecule type" value="Genomic_DNA"/>
</dbReference>
<dbReference type="PROSITE" id="PS00972">
    <property type="entry name" value="USP_1"/>
    <property type="match status" value="1"/>
</dbReference>